<sequence>MMFNFVQVNYDNLEEPDVVTENGKRFYKFPSVAEKYPSVTTVTGVRSRQSIAEWRRKVGAEYANKVTTRASSRGSAFHAIIEEHIRGSLDEQKYKKDPLALNMFKMARKTLARVDNVHALETPLYSHVFALAGRVDCIAEFDSELAVIDFKTSTKEKKEEYIENYFVQESAYAAMFYERTGIKVKKIVTLIATEEGSVQVFQKYNLNDYLQLLKSYKEEFYALQSKG</sequence>
<dbReference type="Proteomes" id="UP000203282">
    <property type="component" value="Segment"/>
</dbReference>
<keyword evidence="2" id="KW-0378">Hydrolase</keyword>
<dbReference type="GO" id="GO:0004527">
    <property type="term" value="F:exonuclease activity"/>
    <property type="evidence" value="ECO:0007669"/>
    <property type="project" value="UniProtKB-KW"/>
</dbReference>
<evidence type="ECO:0000259" key="1">
    <source>
        <dbReference type="Pfam" id="PF12705"/>
    </source>
</evidence>
<dbReference type="PANTHER" id="PTHR31340">
    <property type="entry name" value="MITOCHONDRIAL GENOME MAINTENANCE EXONUCLEASE 1"/>
    <property type="match status" value="1"/>
</dbReference>
<dbReference type="OrthoDB" id="7665at10239"/>
<dbReference type="Pfam" id="PF12705">
    <property type="entry name" value="PDDEXK_1"/>
    <property type="match status" value="1"/>
</dbReference>
<keyword evidence="3" id="KW-1185">Reference proteome</keyword>
<dbReference type="KEGG" id="vg:15013631"/>
<feature type="domain" description="PD-(D/E)XK endonuclease-like" evidence="1">
    <location>
        <begin position="119"/>
        <end position="179"/>
    </location>
</feature>
<reference evidence="2 3" key="1">
    <citation type="submission" date="2010-03" db="EMBL/GenBank/DDBJ databases">
        <title>The Genome Sequence of Cyanophage S-SSM4.</title>
        <authorList>
            <consortium name="The Broad Institute Genome Sequencing Platform"/>
            <person name="Henn M.R."/>
            <person name="Sullivan M.S."/>
            <person name="Osburne M.S."/>
            <person name="Levin J."/>
            <person name="Malboeuf C."/>
            <person name="Casali M."/>
            <person name="Russ C."/>
            <person name="Lennon N."/>
            <person name="Erlich R."/>
            <person name="Young S.K."/>
            <person name="Koehrsen M."/>
            <person name="Yandava C."/>
            <person name="Zeng Q."/>
            <person name="Alvarado L."/>
            <person name="Anderson S."/>
            <person name="Berlin A."/>
            <person name="Borenstein D."/>
            <person name="Chen Z."/>
            <person name="Engels R."/>
            <person name="Freedman E."/>
            <person name="Gellesch M."/>
            <person name="Goldberg J."/>
            <person name="Green L."/>
            <person name="Griggs A."/>
            <person name="Gujja S."/>
            <person name="Heiman D."/>
            <person name="Hepburn T."/>
            <person name="Howarth C."/>
            <person name="Jen D."/>
            <person name="Larson L."/>
            <person name="Lewis B."/>
            <person name="Mehta T."/>
            <person name="Park D."/>
            <person name="Pearson M."/>
            <person name="Roberts A."/>
            <person name="Ryan E."/>
            <person name="Saif S."/>
            <person name="Shea T."/>
            <person name="Shenoy N."/>
            <person name="Sisk P."/>
            <person name="Stolte C."/>
            <person name="Sykes S."/>
            <person name="Walk T."/>
            <person name="White J."/>
            <person name="Yu Q."/>
            <person name="Coleman M.L."/>
            <person name="Huang K.H."/>
            <person name="Weigele P.R."/>
            <person name="DeFrancesco A.S."/>
            <person name="Kern S.E."/>
            <person name="Thompson L.R."/>
            <person name="Fu R."/>
            <person name="Hombeck B."/>
            <person name="Chisholm S.W."/>
            <person name="Haas B."/>
            <person name="Nusbaum C."/>
            <person name="Galagan J."/>
            <person name="Birren B."/>
        </authorList>
    </citation>
    <scope>NUCLEOTIDE SEQUENCE [LARGE SCALE GENOMIC DNA]</scope>
    <source>
        <strain evidence="2 3">S-SSM4</strain>
    </source>
</reference>
<dbReference type="SUPFAM" id="SSF52980">
    <property type="entry name" value="Restriction endonuclease-like"/>
    <property type="match status" value="1"/>
</dbReference>
<dbReference type="EMBL" id="HQ316583">
    <property type="protein sequence ID" value="AGG54270.1"/>
    <property type="molecule type" value="Genomic_DNA"/>
</dbReference>
<organism evidence="2 3">
    <name type="scientific">Synechococcus phage S-SSM4</name>
    <dbReference type="NCBI Taxonomy" id="536466"/>
    <lineage>
        <taxon>Viruses</taxon>
        <taxon>Duplodnaviria</taxon>
        <taxon>Heunggongvirae</taxon>
        <taxon>Uroviricota</taxon>
        <taxon>Caudoviricetes</taxon>
        <taxon>Pantevenvirales</taxon>
        <taxon>Kyanoviridae</taxon>
        <taxon>Greenvirus</taxon>
        <taxon>Greenvirus ssm4</taxon>
    </lineage>
</organism>
<evidence type="ECO:0000313" key="3">
    <source>
        <dbReference type="Proteomes" id="UP000203282"/>
    </source>
</evidence>
<protein>
    <submittedName>
        <fullName evidence="2">Exonuclease</fullName>
    </submittedName>
</protein>
<dbReference type="GeneID" id="15013631"/>
<gene>
    <name evidence="2" type="ORF">CYXG_00206</name>
</gene>
<dbReference type="PANTHER" id="PTHR31340:SF3">
    <property type="entry name" value="MITOCHONDRIAL GENOME MAINTENANCE EXONUCLEASE 1"/>
    <property type="match status" value="1"/>
</dbReference>
<evidence type="ECO:0000313" key="2">
    <source>
        <dbReference type="EMBL" id="AGG54270.1"/>
    </source>
</evidence>
<name>M1T2H5_9CAUD</name>
<dbReference type="Gene3D" id="3.90.320.10">
    <property type="match status" value="1"/>
</dbReference>
<proteinExistence type="predicted"/>
<dbReference type="InterPro" id="IPR011335">
    <property type="entry name" value="Restrct_endonuc-II-like"/>
</dbReference>
<dbReference type="InterPro" id="IPR011604">
    <property type="entry name" value="PDDEXK-like_dom_sf"/>
</dbReference>
<accession>M1T2H5</accession>
<keyword evidence="2" id="KW-0540">Nuclease</keyword>
<dbReference type="RefSeq" id="YP_007677395.1">
    <property type="nucleotide sequence ID" value="NC_020875.1"/>
</dbReference>
<keyword evidence="2" id="KW-0269">Exonuclease</keyword>
<dbReference type="InterPro" id="IPR038726">
    <property type="entry name" value="PDDEXK_AddAB-type"/>
</dbReference>